<dbReference type="Proteomes" id="UP000031565">
    <property type="component" value="Unassembled WGS sequence"/>
</dbReference>
<sequence>MGACNIWDILNMNNFINRQITVLPLNYTQKLVFNPFTIPGGVGKFLNFISFGIPWGWVINQDEKSWPNFQWLNGFMSANIYSFYNDAFWSEKSKGKGYLPFEIFREQGNDKVGAIFGANANSLGFTTLLTDKVQGIVLTKDGKPTKELVYSTYNLKQLNEKTNRVYLINEKTKSVDAQTPVSDSEKDNDCEFLQTPDGTNCSYIIDMFSIQALYKGNFEIIFYADNPYTNNEEDYLKLSVWSFRGKTKSTLNNYLRDMTTNYKTSFLLPHNYEMPTFNYPQYVLPPVPYNYPEYTKGIWDANTVQPLKTKITAPAQCTNTQSLIFSEHSGFEPINLFNNNYYEGYYEIEIDLKQIDPTIQSISKFQDAYKNIEISNLGNLQVECGPPEIENFIPNRDINLSGGRNNCDFNSGLLSNITLKKEGLSQTDNVNFTNTFIIDTKKITNDIQTFATGKTNGLPNYGDYQNNYNRGNVDLKFLLQITSLANKVNDKIKEIYLQAYYTNDLKLKIRFSKILYIELSTFYWNKKTMKIYKYFGNDKNITVDVSNPNVLGIRNKSTDQIKITIKPK</sequence>
<name>A0A2P6FEX4_9MOLU</name>
<evidence type="ECO:0000313" key="2">
    <source>
        <dbReference type="Proteomes" id="UP000031565"/>
    </source>
</evidence>
<dbReference type="RefSeq" id="WP_105628998.1">
    <property type="nucleotide sequence ID" value="NZ_PETF01000001.1"/>
</dbReference>
<reference evidence="1 2" key="1">
    <citation type="journal article" date="2015" name="MBio">
        <title>Genome sequence of the Drosophila melanogaster male-killing Spiroplasma strain MSRO endosymbiont.</title>
        <authorList>
            <person name="Paredes J.C."/>
            <person name="Herren J.K."/>
            <person name="Schupfer F."/>
            <person name="Marin R."/>
            <person name="Claverol S."/>
            <person name="Kuo C.H."/>
            <person name="Lemaitre B."/>
            <person name="Beven L."/>
        </authorList>
    </citation>
    <scope>NUCLEOTIDE SEQUENCE [LARGE SCALE GENOMIC DNA]</scope>
    <source>
        <strain evidence="1 2">MSRO</strain>
    </source>
</reference>
<keyword evidence="2" id="KW-1185">Reference proteome</keyword>
<evidence type="ECO:0000313" key="1">
    <source>
        <dbReference type="EMBL" id="PQM32006.1"/>
    </source>
</evidence>
<gene>
    <name evidence="1" type="ORF">SMSRO_SF018800</name>
</gene>
<accession>A0A2P6FEX4</accession>
<proteinExistence type="predicted"/>
<comment type="caution">
    <text evidence="1">The sequence shown here is derived from an EMBL/GenBank/DDBJ whole genome shotgun (WGS) entry which is preliminary data.</text>
</comment>
<protein>
    <submittedName>
        <fullName evidence="1">Uncharacterized protein</fullName>
    </submittedName>
</protein>
<dbReference type="EMBL" id="JTLV02000001">
    <property type="protein sequence ID" value="PQM32006.1"/>
    <property type="molecule type" value="Genomic_DNA"/>
</dbReference>
<organism evidence="1 2">
    <name type="scientific">Spiroplasma poulsonii</name>
    <dbReference type="NCBI Taxonomy" id="2138"/>
    <lineage>
        <taxon>Bacteria</taxon>
        <taxon>Bacillati</taxon>
        <taxon>Mycoplasmatota</taxon>
        <taxon>Mollicutes</taxon>
        <taxon>Entomoplasmatales</taxon>
        <taxon>Spiroplasmataceae</taxon>
        <taxon>Spiroplasma</taxon>
    </lineage>
</organism>
<dbReference type="AlphaFoldDB" id="A0A2P6FEX4"/>